<dbReference type="PANTHER" id="PTHR47237:SF2">
    <property type="entry name" value="BLL4206 PROTEIN"/>
    <property type="match status" value="1"/>
</dbReference>
<protein>
    <submittedName>
        <fullName evidence="2">N-acetyltransferase</fullName>
    </submittedName>
</protein>
<keyword evidence="3" id="KW-1185">Reference proteome</keyword>
<dbReference type="PANTHER" id="PTHR47237">
    <property type="entry name" value="SLL0310 PROTEIN"/>
    <property type="match status" value="1"/>
</dbReference>
<dbReference type="EMBL" id="BSOW01000020">
    <property type="protein sequence ID" value="GLR88566.1"/>
    <property type="molecule type" value="Genomic_DNA"/>
</dbReference>
<reference evidence="3" key="1">
    <citation type="journal article" date="2019" name="Int. J. Syst. Evol. Microbiol.">
        <title>The Global Catalogue of Microorganisms (GCM) 10K type strain sequencing project: providing services to taxonomists for standard genome sequencing and annotation.</title>
        <authorList>
            <consortium name="The Broad Institute Genomics Platform"/>
            <consortium name="The Broad Institute Genome Sequencing Center for Infectious Disease"/>
            <person name="Wu L."/>
            <person name="Ma J."/>
        </authorList>
    </citation>
    <scope>NUCLEOTIDE SEQUENCE [LARGE SCALE GENOMIC DNA]</scope>
    <source>
        <strain evidence="3">NBRC 102520</strain>
    </source>
</reference>
<feature type="domain" description="N-acetyltransferase" evidence="1">
    <location>
        <begin position="6"/>
        <end position="148"/>
    </location>
</feature>
<dbReference type="InterPro" id="IPR041496">
    <property type="entry name" value="YitH/HolE_GNAT"/>
</dbReference>
<dbReference type="CDD" id="cd04301">
    <property type="entry name" value="NAT_SF"/>
    <property type="match status" value="1"/>
</dbReference>
<dbReference type="RefSeq" id="WP_284270231.1">
    <property type="nucleotide sequence ID" value="NZ_BSOW01000020.1"/>
</dbReference>
<accession>A0ABQ6B7B4</accession>
<evidence type="ECO:0000259" key="1">
    <source>
        <dbReference type="PROSITE" id="PS51186"/>
    </source>
</evidence>
<dbReference type="Gene3D" id="3.40.630.90">
    <property type="match status" value="1"/>
</dbReference>
<gene>
    <name evidence="2" type="ORF">GCM10007857_52790</name>
</gene>
<dbReference type="InterPro" id="IPR052729">
    <property type="entry name" value="Acyl/Acetyltrans_Enzymes"/>
</dbReference>
<dbReference type="Pfam" id="PF13508">
    <property type="entry name" value="Acetyltransf_7"/>
    <property type="match status" value="1"/>
</dbReference>
<dbReference type="Gene3D" id="3.40.630.30">
    <property type="match status" value="1"/>
</dbReference>
<comment type="caution">
    <text evidence="2">The sequence shown here is derived from an EMBL/GenBank/DDBJ whole genome shotgun (WGS) entry which is preliminary data.</text>
</comment>
<organism evidence="2 3">
    <name type="scientific">Bradyrhizobium iriomotense</name>
    <dbReference type="NCBI Taxonomy" id="441950"/>
    <lineage>
        <taxon>Bacteria</taxon>
        <taxon>Pseudomonadati</taxon>
        <taxon>Pseudomonadota</taxon>
        <taxon>Alphaproteobacteria</taxon>
        <taxon>Hyphomicrobiales</taxon>
        <taxon>Nitrobacteraceae</taxon>
        <taxon>Bradyrhizobium</taxon>
    </lineage>
</organism>
<sequence length="280" mass="29824">MTTSTILLTAFRAEHLAGAARLSHQANWPHRLEDWEMALYLSAGIVALDAMASTVLGTVLMTPYKQDVATINMVIVDEAARGHGLGRRLMEAAIALAGSRALRLIATPEGLPLYEKLGFCQTGSIIQHQGQVRHVEAPTKVRLAEPHEISAIVDLDRRAFGADREELLRVLAKIGRLAVLGDGSGITGFGALRCFGRGEVIGPVVAASAEDGKALLAYMMAGRQGHFVRVDTAEATALGPWLADQGLVRVDEGIAMQRPVIRRSGAAPLTTFALASQAFG</sequence>
<evidence type="ECO:0000313" key="3">
    <source>
        <dbReference type="Proteomes" id="UP001156905"/>
    </source>
</evidence>
<evidence type="ECO:0000313" key="2">
    <source>
        <dbReference type="EMBL" id="GLR88566.1"/>
    </source>
</evidence>
<dbReference type="InterPro" id="IPR000182">
    <property type="entry name" value="GNAT_dom"/>
</dbReference>
<proteinExistence type="predicted"/>
<dbReference type="SUPFAM" id="SSF55729">
    <property type="entry name" value="Acyl-CoA N-acyltransferases (Nat)"/>
    <property type="match status" value="1"/>
</dbReference>
<name>A0ABQ6B7B4_9BRAD</name>
<dbReference type="InterPro" id="IPR016181">
    <property type="entry name" value="Acyl_CoA_acyltransferase"/>
</dbReference>
<dbReference type="Proteomes" id="UP001156905">
    <property type="component" value="Unassembled WGS sequence"/>
</dbReference>
<dbReference type="Pfam" id="PF18014">
    <property type="entry name" value="Acetyltransf_18"/>
    <property type="match status" value="1"/>
</dbReference>
<dbReference type="PROSITE" id="PS51186">
    <property type="entry name" value="GNAT"/>
    <property type="match status" value="1"/>
</dbReference>